<organism evidence="1 2">
    <name type="scientific">Blyttiomyces helicus</name>
    <dbReference type="NCBI Taxonomy" id="388810"/>
    <lineage>
        <taxon>Eukaryota</taxon>
        <taxon>Fungi</taxon>
        <taxon>Fungi incertae sedis</taxon>
        <taxon>Chytridiomycota</taxon>
        <taxon>Chytridiomycota incertae sedis</taxon>
        <taxon>Chytridiomycetes</taxon>
        <taxon>Chytridiomycetes incertae sedis</taxon>
        <taxon>Blyttiomyces</taxon>
    </lineage>
</organism>
<dbReference type="AlphaFoldDB" id="A0A4P9WCF9"/>
<evidence type="ECO:0000313" key="2">
    <source>
        <dbReference type="Proteomes" id="UP000269721"/>
    </source>
</evidence>
<dbReference type="Proteomes" id="UP000269721">
    <property type="component" value="Unassembled WGS sequence"/>
</dbReference>
<proteinExistence type="predicted"/>
<dbReference type="EMBL" id="KZ996414">
    <property type="protein sequence ID" value="RKO88898.1"/>
    <property type="molecule type" value="Genomic_DNA"/>
</dbReference>
<reference evidence="2" key="1">
    <citation type="journal article" date="2018" name="Nat. Microbiol.">
        <title>Leveraging single-cell genomics to expand the fungal tree of life.</title>
        <authorList>
            <person name="Ahrendt S.R."/>
            <person name="Quandt C.A."/>
            <person name="Ciobanu D."/>
            <person name="Clum A."/>
            <person name="Salamov A."/>
            <person name="Andreopoulos B."/>
            <person name="Cheng J.F."/>
            <person name="Woyke T."/>
            <person name="Pelin A."/>
            <person name="Henrissat B."/>
            <person name="Reynolds N.K."/>
            <person name="Benny G.L."/>
            <person name="Smith M.E."/>
            <person name="James T.Y."/>
            <person name="Grigoriev I.V."/>
        </authorList>
    </citation>
    <scope>NUCLEOTIDE SEQUENCE [LARGE SCALE GENOMIC DNA]</scope>
</reference>
<protein>
    <submittedName>
        <fullName evidence="1">Uncharacterized protein</fullName>
    </submittedName>
</protein>
<name>A0A4P9WCF9_9FUNG</name>
<evidence type="ECO:0000313" key="1">
    <source>
        <dbReference type="EMBL" id="RKO88898.1"/>
    </source>
</evidence>
<keyword evidence="2" id="KW-1185">Reference proteome</keyword>
<sequence>MSGERAAADSVVRQVHLHPPLLPLAPSPLLLLALPQILGSMNIGQRAGGKREAFRLLRAEAGLQTRHIQNGENPRTGPNQSIPALPTVSIHPSIRPSIHPSVRLLRTRSEFAVSTFPDRHDCPAHCSGGHRRWRGMLGLGILLPGLTARRTCGSAVHGVSFANREHVTDGRTERKTAVALDTACGGSRGRGRRFGWKSFWGC</sequence>
<gene>
    <name evidence="1" type="ORF">BDK51DRAFT_37609</name>
</gene>
<accession>A0A4P9WCF9</accession>